<accession>A0ABS3EXX0</accession>
<comment type="caution">
    <text evidence="2">The sequence shown here is derived from an EMBL/GenBank/DDBJ whole genome shotgun (WGS) entry which is preliminary data.</text>
</comment>
<evidence type="ECO:0000256" key="1">
    <source>
        <dbReference type="SAM" id="SignalP"/>
    </source>
</evidence>
<keyword evidence="1" id="KW-0732">Signal</keyword>
<dbReference type="NCBIfam" id="TIGR01200">
    <property type="entry name" value="GLPGLI"/>
    <property type="match status" value="1"/>
</dbReference>
<dbReference type="Proteomes" id="UP000664163">
    <property type="component" value="Unassembled WGS sequence"/>
</dbReference>
<organism evidence="2 3">
    <name type="scientific">[Muricauda] lutisoli</name>
    <dbReference type="NCBI Taxonomy" id="2816035"/>
    <lineage>
        <taxon>Bacteria</taxon>
        <taxon>Pseudomonadati</taxon>
        <taxon>Bacteroidota</taxon>
        <taxon>Flavobacteriia</taxon>
        <taxon>Flavobacteriales</taxon>
        <taxon>Flavobacteriaceae</taxon>
        <taxon>Allomuricauda</taxon>
    </lineage>
</organism>
<protein>
    <submittedName>
        <fullName evidence="2">GLPGLI family protein</fullName>
    </submittedName>
</protein>
<evidence type="ECO:0000313" key="3">
    <source>
        <dbReference type="Proteomes" id="UP000664163"/>
    </source>
</evidence>
<sequence>MKKKYLIILCFTIIGNCVEAFAQSLEEKLKVIYKIRIESDDNSKPTKHRAMIKELYEAYSELEFELVSNDKLGVYQYDKKLEVGDSDIMYRLAVNHGGGNSIYYRSKEKKIKYVQDFGKKINVLYDPNELHWEITKETKKIKGYTCYKAVGYKEQYDPGRKKMLTFSPIAWFTPEINVPFGPKGIDGLPGLVLEGSMNGKLFFYADKIEIGAELKNQKKLKMEKGEEMSEKEYLELLQKMRPIPN</sequence>
<dbReference type="Pfam" id="PF09697">
    <property type="entry name" value="Porph_ging"/>
    <property type="match status" value="1"/>
</dbReference>
<keyword evidence="3" id="KW-1185">Reference proteome</keyword>
<dbReference type="EMBL" id="JAFLND010000002">
    <property type="protein sequence ID" value="MBO0330746.1"/>
    <property type="molecule type" value="Genomic_DNA"/>
</dbReference>
<name>A0ABS3EXX0_9FLAO</name>
<evidence type="ECO:0000313" key="2">
    <source>
        <dbReference type="EMBL" id="MBO0330746.1"/>
    </source>
</evidence>
<feature type="chain" id="PRO_5046471030" evidence="1">
    <location>
        <begin position="23"/>
        <end position="245"/>
    </location>
</feature>
<dbReference type="InterPro" id="IPR005901">
    <property type="entry name" value="GLPGLI"/>
</dbReference>
<dbReference type="RefSeq" id="WP_207071168.1">
    <property type="nucleotide sequence ID" value="NZ_JAFLND010000002.1"/>
</dbReference>
<proteinExistence type="predicted"/>
<gene>
    <name evidence="2" type="ORF">J0X13_09300</name>
</gene>
<reference evidence="2 3" key="1">
    <citation type="submission" date="2021-03" db="EMBL/GenBank/DDBJ databases">
        <title>Muricauda sp. CAU 1631 isolated from Incheon.</title>
        <authorList>
            <person name="Kim W."/>
        </authorList>
    </citation>
    <scope>NUCLEOTIDE SEQUENCE [LARGE SCALE GENOMIC DNA]</scope>
    <source>
        <strain evidence="2 3">CAU 1631</strain>
    </source>
</reference>
<feature type="signal peptide" evidence="1">
    <location>
        <begin position="1"/>
        <end position="22"/>
    </location>
</feature>